<sequence length="63" mass="7265">MDDRWWANAGIPATAWEALDVNAFARYEALHLGRLFQPRYMMWRTLGRRLAYVEASDLPPAGV</sequence>
<protein>
    <submittedName>
        <fullName evidence="1">Uncharacterized protein</fullName>
    </submittedName>
</protein>
<dbReference type="EMBL" id="LAZR01000332">
    <property type="protein sequence ID" value="KKN74049.1"/>
    <property type="molecule type" value="Genomic_DNA"/>
</dbReference>
<accession>A0A0F9T4D9</accession>
<organism evidence="1">
    <name type="scientific">marine sediment metagenome</name>
    <dbReference type="NCBI Taxonomy" id="412755"/>
    <lineage>
        <taxon>unclassified sequences</taxon>
        <taxon>metagenomes</taxon>
        <taxon>ecological metagenomes</taxon>
    </lineage>
</organism>
<reference evidence="1" key="1">
    <citation type="journal article" date="2015" name="Nature">
        <title>Complex archaea that bridge the gap between prokaryotes and eukaryotes.</title>
        <authorList>
            <person name="Spang A."/>
            <person name="Saw J.H."/>
            <person name="Jorgensen S.L."/>
            <person name="Zaremba-Niedzwiedzka K."/>
            <person name="Martijn J."/>
            <person name="Lind A.E."/>
            <person name="van Eijk R."/>
            <person name="Schleper C."/>
            <person name="Guy L."/>
            <person name="Ettema T.J."/>
        </authorList>
    </citation>
    <scope>NUCLEOTIDE SEQUENCE</scope>
</reference>
<dbReference type="AlphaFoldDB" id="A0A0F9T4D9"/>
<comment type="caution">
    <text evidence="1">The sequence shown here is derived from an EMBL/GenBank/DDBJ whole genome shotgun (WGS) entry which is preliminary data.</text>
</comment>
<evidence type="ECO:0000313" key="1">
    <source>
        <dbReference type="EMBL" id="KKN74049.1"/>
    </source>
</evidence>
<name>A0A0F9T4D9_9ZZZZ</name>
<gene>
    <name evidence="1" type="ORF">LCGC14_0393890</name>
</gene>
<proteinExistence type="predicted"/>